<dbReference type="Gene3D" id="3.10.180.10">
    <property type="entry name" value="2,3-Dihydroxybiphenyl 1,2-Dioxygenase, domain 1"/>
    <property type="match status" value="1"/>
</dbReference>
<gene>
    <name evidence="2" type="ORF">CLV51_106198</name>
</gene>
<dbReference type="InterPro" id="IPR037523">
    <property type="entry name" value="VOC_core"/>
</dbReference>
<dbReference type="PANTHER" id="PTHR33993:SF2">
    <property type="entry name" value="VOC DOMAIN-CONTAINING PROTEIN"/>
    <property type="match status" value="1"/>
</dbReference>
<dbReference type="InterPro" id="IPR004360">
    <property type="entry name" value="Glyas_Fos-R_dOase_dom"/>
</dbReference>
<dbReference type="EMBL" id="PYAW01000006">
    <property type="protein sequence ID" value="PSL44332.1"/>
    <property type="molecule type" value="Genomic_DNA"/>
</dbReference>
<sequence>MEKISANTNALNWFEIPVTDTARAKKFYETILDVQMESQEMMGMEMTMFPYDMQSNSGKVSGALVKGEMHKPGADGPVIYLNANPAIQTVVDKIEAAGGKVIMPRTLINEQIGYMAFFIDTEGNRLALHAAN</sequence>
<comment type="caution">
    <text evidence="2">The sequence shown here is derived from an EMBL/GenBank/DDBJ whole genome shotgun (WGS) entry which is preliminary data.</text>
</comment>
<dbReference type="PROSITE" id="PS51819">
    <property type="entry name" value="VOC"/>
    <property type="match status" value="1"/>
</dbReference>
<reference evidence="2 3" key="1">
    <citation type="submission" date="2018-03" db="EMBL/GenBank/DDBJ databases">
        <title>Genomic Encyclopedia of Archaeal and Bacterial Type Strains, Phase II (KMG-II): from individual species to whole genera.</title>
        <authorList>
            <person name="Goeker M."/>
        </authorList>
    </citation>
    <scope>NUCLEOTIDE SEQUENCE [LARGE SCALE GENOMIC DNA]</scope>
    <source>
        <strain evidence="2 3">DSM 24859</strain>
    </source>
</reference>
<organism evidence="2 3">
    <name type="scientific">Chitinophaga niastensis</name>
    <dbReference type="NCBI Taxonomy" id="536980"/>
    <lineage>
        <taxon>Bacteria</taxon>
        <taxon>Pseudomonadati</taxon>
        <taxon>Bacteroidota</taxon>
        <taxon>Chitinophagia</taxon>
        <taxon>Chitinophagales</taxon>
        <taxon>Chitinophagaceae</taxon>
        <taxon>Chitinophaga</taxon>
    </lineage>
</organism>
<accession>A0A2P8HDP9</accession>
<dbReference type="InterPro" id="IPR052164">
    <property type="entry name" value="Anthracycline_SecMetBiosynth"/>
</dbReference>
<dbReference type="RefSeq" id="WP_106530680.1">
    <property type="nucleotide sequence ID" value="NZ_PYAW01000006.1"/>
</dbReference>
<proteinExistence type="predicted"/>
<evidence type="ECO:0000313" key="3">
    <source>
        <dbReference type="Proteomes" id="UP000240971"/>
    </source>
</evidence>
<dbReference type="Pfam" id="PF00903">
    <property type="entry name" value="Glyoxalase"/>
    <property type="match status" value="1"/>
</dbReference>
<evidence type="ECO:0000313" key="2">
    <source>
        <dbReference type="EMBL" id="PSL44332.1"/>
    </source>
</evidence>
<feature type="domain" description="VOC" evidence="1">
    <location>
        <begin position="10"/>
        <end position="131"/>
    </location>
</feature>
<dbReference type="AlphaFoldDB" id="A0A2P8HDP9"/>
<dbReference type="Proteomes" id="UP000240971">
    <property type="component" value="Unassembled WGS sequence"/>
</dbReference>
<dbReference type="InterPro" id="IPR029068">
    <property type="entry name" value="Glyas_Bleomycin-R_OHBP_Dase"/>
</dbReference>
<dbReference type="PANTHER" id="PTHR33993">
    <property type="entry name" value="GLYOXALASE-RELATED"/>
    <property type="match status" value="1"/>
</dbReference>
<dbReference type="SUPFAM" id="SSF54593">
    <property type="entry name" value="Glyoxalase/Bleomycin resistance protein/Dihydroxybiphenyl dioxygenase"/>
    <property type="match status" value="1"/>
</dbReference>
<evidence type="ECO:0000259" key="1">
    <source>
        <dbReference type="PROSITE" id="PS51819"/>
    </source>
</evidence>
<name>A0A2P8HDP9_CHINA</name>
<protein>
    <recommendedName>
        <fullName evidence="1">VOC domain-containing protein</fullName>
    </recommendedName>
</protein>
<keyword evidence="3" id="KW-1185">Reference proteome</keyword>
<dbReference type="CDD" id="cd07247">
    <property type="entry name" value="SgaA_N_like"/>
    <property type="match status" value="1"/>
</dbReference>
<dbReference type="OrthoDB" id="9804235at2"/>